<dbReference type="GO" id="GO:0010181">
    <property type="term" value="F:FMN binding"/>
    <property type="evidence" value="ECO:0007669"/>
    <property type="project" value="InterPro"/>
</dbReference>
<dbReference type="KEGG" id="pbas:SMSP2_00501"/>
<dbReference type="STRING" id="1851148.SMSP2_00501"/>
<evidence type="ECO:0000259" key="4">
    <source>
        <dbReference type="SMART" id="SM00903"/>
    </source>
</evidence>
<dbReference type="RefSeq" id="WP_146682446.1">
    <property type="nucleotide sequence ID" value="NZ_CP019646.1"/>
</dbReference>
<dbReference type="EMBL" id="CP019646">
    <property type="protein sequence ID" value="AQQ70159.1"/>
    <property type="molecule type" value="Genomic_DNA"/>
</dbReference>
<organism evidence="5 6">
    <name type="scientific">Limihaloglobus sulfuriphilus</name>
    <dbReference type="NCBI Taxonomy" id="1851148"/>
    <lineage>
        <taxon>Bacteria</taxon>
        <taxon>Pseudomonadati</taxon>
        <taxon>Planctomycetota</taxon>
        <taxon>Phycisphaerae</taxon>
        <taxon>Sedimentisphaerales</taxon>
        <taxon>Sedimentisphaeraceae</taxon>
        <taxon>Limihaloglobus</taxon>
    </lineage>
</organism>
<dbReference type="InterPro" id="IPR002563">
    <property type="entry name" value="Flavin_Rdtase-like_dom"/>
</dbReference>
<accession>A0A1Q2MBX1</accession>
<evidence type="ECO:0000313" key="5">
    <source>
        <dbReference type="EMBL" id="AQQ70159.1"/>
    </source>
</evidence>
<comment type="similarity">
    <text evidence="3">Belongs to the flavoredoxin family.</text>
</comment>
<dbReference type="PANTHER" id="PTHR43567">
    <property type="entry name" value="FLAVOREDOXIN-RELATED-RELATED"/>
    <property type="match status" value="1"/>
</dbReference>
<feature type="domain" description="Flavin reductase like" evidence="4">
    <location>
        <begin position="14"/>
        <end position="165"/>
    </location>
</feature>
<evidence type="ECO:0000256" key="3">
    <source>
        <dbReference type="ARBA" id="ARBA00038054"/>
    </source>
</evidence>
<proteinExistence type="inferred from homology"/>
<evidence type="ECO:0000313" key="6">
    <source>
        <dbReference type="Proteomes" id="UP000188181"/>
    </source>
</evidence>
<name>A0A1Q2MBX1_9BACT</name>
<dbReference type="Gene3D" id="2.30.110.10">
    <property type="entry name" value="Electron Transport, Fmn-binding Protein, Chain A"/>
    <property type="match status" value="1"/>
</dbReference>
<keyword evidence="2" id="KW-0285">Flavoprotein</keyword>
<gene>
    <name evidence="5" type="ORF">SMSP2_00501</name>
</gene>
<dbReference type="Proteomes" id="UP000188181">
    <property type="component" value="Chromosome"/>
</dbReference>
<evidence type="ECO:0000256" key="1">
    <source>
        <dbReference type="ARBA" id="ARBA00001917"/>
    </source>
</evidence>
<reference evidence="6" key="1">
    <citation type="submission" date="2017-02" db="EMBL/GenBank/DDBJ databases">
        <title>Comparative genomics and description of representatives of a novel lineage of planctomycetes thriving in anoxic sediments.</title>
        <authorList>
            <person name="Spring S."/>
            <person name="Bunk B."/>
            <person name="Sproer C."/>
        </authorList>
    </citation>
    <scope>NUCLEOTIDE SEQUENCE [LARGE SCALE GENOMIC DNA]</scope>
    <source>
        <strain evidence="6">SM-Chi-D1</strain>
    </source>
</reference>
<dbReference type="SUPFAM" id="SSF50475">
    <property type="entry name" value="FMN-binding split barrel"/>
    <property type="match status" value="1"/>
</dbReference>
<dbReference type="GO" id="GO:0016646">
    <property type="term" value="F:oxidoreductase activity, acting on the CH-NH group of donors, NAD or NADP as acceptor"/>
    <property type="evidence" value="ECO:0007669"/>
    <property type="project" value="UniProtKB-ARBA"/>
</dbReference>
<dbReference type="InterPro" id="IPR012349">
    <property type="entry name" value="Split_barrel_FMN-bd"/>
</dbReference>
<dbReference type="Pfam" id="PF01613">
    <property type="entry name" value="Flavin_Reduct"/>
    <property type="match status" value="1"/>
</dbReference>
<dbReference type="SMART" id="SM00903">
    <property type="entry name" value="Flavin_Reduct"/>
    <property type="match status" value="1"/>
</dbReference>
<dbReference type="OrthoDB" id="9794638at2"/>
<keyword evidence="6" id="KW-1185">Reference proteome</keyword>
<evidence type="ECO:0000256" key="2">
    <source>
        <dbReference type="ARBA" id="ARBA00022630"/>
    </source>
</evidence>
<sequence>MFKNVEGPEAIRFLSTKPTMIITTLHENAKVNAGVFGAYTNLSRQHVGIAVYTESDTNRNILRDKEFTINIPSADLVKKIKILAENLPPGISEVEKAGLTLKDPLTNKVPSIAECAAAVECRLDKVVPVSSHDFFIGEVTGGWIKQDFVTDKGRLDVFKSRVFKDFCYPEPYYVLAGEIIEG</sequence>
<dbReference type="AlphaFoldDB" id="A0A1Q2MBX1"/>
<dbReference type="InterPro" id="IPR052174">
    <property type="entry name" value="Flavoredoxin"/>
</dbReference>
<dbReference type="PANTHER" id="PTHR43567:SF1">
    <property type="entry name" value="FLAVOREDOXIN"/>
    <property type="match status" value="1"/>
</dbReference>
<comment type="cofactor">
    <cofactor evidence="1">
        <name>FMN</name>
        <dbReference type="ChEBI" id="CHEBI:58210"/>
    </cofactor>
</comment>
<protein>
    <submittedName>
        <fullName evidence="5">Flavin reductase like domain protein</fullName>
    </submittedName>
</protein>